<dbReference type="InterPro" id="IPR015797">
    <property type="entry name" value="NUDIX_hydrolase-like_dom_sf"/>
</dbReference>
<protein>
    <recommendedName>
        <fullName evidence="3">Nudix hydrolase domain-containing protein</fullName>
    </recommendedName>
</protein>
<accession>A0A7J6KRW1</accession>
<evidence type="ECO:0000313" key="1">
    <source>
        <dbReference type="EMBL" id="KAF4649216.1"/>
    </source>
</evidence>
<reference evidence="1 2" key="1">
    <citation type="submission" date="2020-04" db="EMBL/GenBank/DDBJ databases">
        <title>Perkinsus olseni comparative genomics.</title>
        <authorList>
            <person name="Bogema D.R."/>
        </authorList>
    </citation>
    <scope>NUCLEOTIDE SEQUENCE [LARGE SCALE GENOMIC DNA]</scope>
    <source>
        <strain evidence="1">ATCC PRA-179</strain>
    </source>
</reference>
<dbReference type="OrthoDB" id="10393961at2759"/>
<dbReference type="AlphaFoldDB" id="A0A7J6KRW1"/>
<proteinExistence type="predicted"/>
<dbReference type="Gene3D" id="3.90.79.10">
    <property type="entry name" value="Nucleoside Triphosphate Pyrophosphohydrolase"/>
    <property type="match status" value="1"/>
</dbReference>
<name>A0A7J6KRW1_PEROL</name>
<evidence type="ECO:0008006" key="3">
    <source>
        <dbReference type="Google" id="ProtNLM"/>
    </source>
</evidence>
<feature type="non-terminal residue" evidence="1">
    <location>
        <position position="1"/>
    </location>
</feature>
<dbReference type="EMBL" id="JABAHT010001403">
    <property type="protein sequence ID" value="KAF4649216.1"/>
    <property type="molecule type" value="Genomic_DNA"/>
</dbReference>
<organism evidence="1 2">
    <name type="scientific">Perkinsus olseni</name>
    <name type="common">Perkinsus atlanticus</name>
    <dbReference type="NCBI Taxonomy" id="32597"/>
    <lineage>
        <taxon>Eukaryota</taxon>
        <taxon>Sar</taxon>
        <taxon>Alveolata</taxon>
        <taxon>Perkinsozoa</taxon>
        <taxon>Perkinsea</taxon>
        <taxon>Perkinsida</taxon>
        <taxon>Perkinsidae</taxon>
        <taxon>Perkinsus</taxon>
    </lineage>
</organism>
<evidence type="ECO:0000313" key="2">
    <source>
        <dbReference type="Proteomes" id="UP000570595"/>
    </source>
</evidence>
<gene>
    <name evidence="1" type="ORF">FOZ61_001620</name>
</gene>
<dbReference type="Proteomes" id="UP000570595">
    <property type="component" value="Unassembled WGS sequence"/>
</dbReference>
<dbReference type="SUPFAM" id="SSF55811">
    <property type="entry name" value="Nudix"/>
    <property type="match status" value="1"/>
</dbReference>
<comment type="caution">
    <text evidence="1">The sequence shown here is derived from an EMBL/GenBank/DDBJ whole genome shotgun (WGS) entry which is preliminary data.</text>
</comment>
<sequence>MWLINARVAGASEQRMATTTSSPSSLSEGIYWLPDTPLPSASDAIEIRQAPGEVQFSEETMRGRNGLECLRICLAPGLQRTFGRSCLRQIRLDPGLGTDYTAHHTQNYWDNVVAPSNPRTFDGRVWGVRQWRGIGPNKLQVELQRSWYRYQLWPNERPNVPPQRACGSTLTDGWRTSVYHYRATARYLHFSPRALEMKEKLNPFGCCAITLVDGGTAIMAGRRSSQVACCPNMWHLTPAGTVDVDDPVAVIRKEMPEELGVPGDSLDVRLLGKVTGIKAALDGGPVDYYAVSTWSGLFDTGAEQAHKPELVFVIDLGSTKSSDILARTKTEAVDKWEHSRIQA</sequence>